<keyword evidence="3 4" id="KW-0349">Heme</keyword>
<evidence type="ECO:0000256" key="3">
    <source>
        <dbReference type="PIRSR" id="PIRSR602401-1"/>
    </source>
</evidence>
<evidence type="ECO:0000313" key="6">
    <source>
        <dbReference type="Proteomes" id="UP001633002"/>
    </source>
</evidence>
<gene>
    <name evidence="5" type="ORF">R1sor_000206</name>
</gene>
<evidence type="ECO:0008006" key="7">
    <source>
        <dbReference type="Google" id="ProtNLM"/>
    </source>
</evidence>
<sequence>MILQAMVSRTVELVEGKWSNGGVFDVYGDLNELTTLIVASSLFGGTRTGAEDIAKVGPAITAAFEYFARRATSMFIGSVANDDAVPEWVPTPDNVLYLSSVETLDRIVYDIIAQRRKALSSGLQQNTSAKDLLTRLLESVDLQATDEDGSSMDDRSLRDELMTFLVAGQETSAIQLTWSLVMLALNPRVQSAIFTECTHVLGSKLPTYDDVPKLRYLEAFIWESMRLQPPAYIVGRCASEDTTLGDFDINAGTTVLVSPYLLHRDPQYWSRARKFEPERWLPGGDARTHMENDSYWPFGGGPRSCIGMGFAMMEVALVLAITVSRFEIGLPAGASVPKPQAMITLRPENESQFMNISSVIIKSPRQPLYGMK</sequence>
<dbReference type="GO" id="GO:0004497">
    <property type="term" value="F:monooxygenase activity"/>
    <property type="evidence" value="ECO:0007669"/>
    <property type="project" value="UniProtKB-KW"/>
</dbReference>
<evidence type="ECO:0000313" key="5">
    <source>
        <dbReference type="EMBL" id="KAL3682184.1"/>
    </source>
</evidence>
<dbReference type="PRINTS" id="PR00385">
    <property type="entry name" value="P450"/>
</dbReference>
<dbReference type="Gene3D" id="1.10.630.10">
    <property type="entry name" value="Cytochrome P450"/>
    <property type="match status" value="1"/>
</dbReference>
<accession>A0ABD3GUY7</accession>
<keyword evidence="3 4" id="KW-0408">Iron</keyword>
<dbReference type="Pfam" id="PF00067">
    <property type="entry name" value="p450"/>
    <property type="match status" value="1"/>
</dbReference>
<dbReference type="InterPro" id="IPR036396">
    <property type="entry name" value="Cyt_P450_sf"/>
</dbReference>
<dbReference type="PROSITE" id="PS00086">
    <property type="entry name" value="CYTOCHROME_P450"/>
    <property type="match status" value="1"/>
</dbReference>
<feature type="binding site" description="axial binding residue" evidence="3">
    <location>
        <position position="305"/>
    </location>
    <ligand>
        <name>heme</name>
        <dbReference type="ChEBI" id="CHEBI:30413"/>
    </ligand>
    <ligandPart>
        <name>Fe</name>
        <dbReference type="ChEBI" id="CHEBI:18248"/>
    </ligandPart>
</feature>
<comment type="similarity">
    <text evidence="2 4">Belongs to the cytochrome P450 family.</text>
</comment>
<keyword evidence="4" id="KW-0560">Oxidoreductase</keyword>
<dbReference type="InterPro" id="IPR017972">
    <property type="entry name" value="Cyt_P450_CS"/>
</dbReference>
<dbReference type="EMBL" id="JBJQOH010000006">
    <property type="protein sequence ID" value="KAL3682184.1"/>
    <property type="molecule type" value="Genomic_DNA"/>
</dbReference>
<protein>
    <recommendedName>
        <fullName evidence="7">Cytochrome P450</fullName>
    </recommendedName>
</protein>
<dbReference type="InterPro" id="IPR050121">
    <property type="entry name" value="Cytochrome_P450_monoxygenase"/>
</dbReference>
<proteinExistence type="inferred from homology"/>
<dbReference type="Proteomes" id="UP001633002">
    <property type="component" value="Unassembled WGS sequence"/>
</dbReference>
<comment type="caution">
    <text evidence="5">The sequence shown here is derived from an EMBL/GenBank/DDBJ whole genome shotgun (WGS) entry which is preliminary data.</text>
</comment>
<evidence type="ECO:0000256" key="2">
    <source>
        <dbReference type="ARBA" id="ARBA00010617"/>
    </source>
</evidence>
<evidence type="ECO:0000256" key="1">
    <source>
        <dbReference type="ARBA" id="ARBA00001971"/>
    </source>
</evidence>
<name>A0ABD3GUY7_9MARC</name>
<reference evidence="5 6" key="1">
    <citation type="submission" date="2024-09" db="EMBL/GenBank/DDBJ databases">
        <title>Chromosome-scale assembly of Riccia sorocarpa.</title>
        <authorList>
            <person name="Paukszto L."/>
        </authorList>
    </citation>
    <scope>NUCLEOTIDE SEQUENCE [LARGE SCALE GENOMIC DNA]</scope>
    <source>
        <strain evidence="5">LP-2024</strain>
        <tissue evidence="5">Aerial parts of the thallus</tissue>
    </source>
</reference>
<evidence type="ECO:0000256" key="4">
    <source>
        <dbReference type="RuleBase" id="RU000461"/>
    </source>
</evidence>
<dbReference type="AlphaFoldDB" id="A0ABD3GUY7"/>
<dbReference type="InterPro" id="IPR001128">
    <property type="entry name" value="Cyt_P450"/>
</dbReference>
<comment type="cofactor">
    <cofactor evidence="1 3">
        <name>heme</name>
        <dbReference type="ChEBI" id="CHEBI:30413"/>
    </cofactor>
</comment>
<dbReference type="PANTHER" id="PTHR24305">
    <property type="entry name" value="CYTOCHROME P450"/>
    <property type="match status" value="1"/>
</dbReference>
<keyword evidence="6" id="KW-1185">Reference proteome</keyword>
<keyword evidence="3 4" id="KW-0479">Metal-binding</keyword>
<dbReference type="PRINTS" id="PR00463">
    <property type="entry name" value="EP450I"/>
</dbReference>
<organism evidence="5 6">
    <name type="scientific">Riccia sorocarpa</name>
    <dbReference type="NCBI Taxonomy" id="122646"/>
    <lineage>
        <taxon>Eukaryota</taxon>
        <taxon>Viridiplantae</taxon>
        <taxon>Streptophyta</taxon>
        <taxon>Embryophyta</taxon>
        <taxon>Marchantiophyta</taxon>
        <taxon>Marchantiopsida</taxon>
        <taxon>Marchantiidae</taxon>
        <taxon>Marchantiales</taxon>
        <taxon>Ricciaceae</taxon>
        <taxon>Riccia</taxon>
    </lineage>
</organism>
<dbReference type="SUPFAM" id="SSF48264">
    <property type="entry name" value="Cytochrome P450"/>
    <property type="match status" value="1"/>
</dbReference>
<dbReference type="InterPro" id="IPR002401">
    <property type="entry name" value="Cyt_P450_E_grp-I"/>
</dbReference>
<keyword evidence="4" id="KW-0503">Monooxygenase</keyword>
<dbReference type="GO" id="GO:0046872">
    <property type="term" value="F:metal ion binding"/>
    <property type="evidence" value="ECO:0007669"/>
    <property type="project" value="UniProtKB-KW"/>
</dbReference>
<dbReference type="PANTHER" id="PTHR24305:SF166">
    <property type="entry name" value="CYTOCHROME P450 12A4, MITOCHONDRIAL-RELATED"/>
    <property type="match status" value="1"/>
</dbReference>